<name>E6QHC5_9ZZZZ</name>
<protein>
    <submittedName>
        <fullName evidence="1">Uncharacterized protein</fullName>
    </submittedName>
</protein>
<sequence length="117" mass="13319">MWGWNIERIAGECRKCLETKVNPNGVDWECDRSLDFALGDERYKPIPAGIAFEGGALGRHGHSLRKTEAYPSNLWTIDPLNGDFDSLWNTERIALFAFLFELWKAGSLLEEIREGAF</sequence>
<evidence type="ECO:0000313" key="1">
    <source>
        <dbReference type="EMBL" id="CBI06639.1"/>
    </source>
</evidence>
<dbReference type="AlphaFoldDB" id="E6QHC5"/>
<dbReference type="EMBL" id="CABQ01000002">
    <property type="protein sequence ID" value="CBI06639.1"/>
    <property type="molecule type" value="Genomic_DNA"/>
</dbReference>
<comment type="caution">
    <text evidence="1">The sequence shown here is derived from an EMBL/GenBank/DDBJ whole genome shotgun (WGS) entry which is preliminary data.</text>
</comment>
<proteinExistence type="predicted"/>
<organism evidence="1">
    <name type="scientific">mine drainage metagenome</name>
    <dbReference type="NCBI Taxonomy" id="410659"/>
    <lineage>
        <taxon>unclassified sequences</taxon>
        <taxon>metagenomes</taxon>
        <taxon>ecological metagenomes</taxon>
    </lineage>
</organism>
<accession>E6QHC5</accession>
<reference evidence="1" key="1">
    <citation type="submission" date="2009-10" db="EMBL/GenBank/DDBJ databases">
        <title>Diversity of trophic interactions inside an arsenic-rich microbial ecosystem.</title>
        <authorList>
            <person name="Bertin P.N."/>
            <person name="Heinrich-Salmeron A."/>
            <person name="Pelletier E."/>
            <person name="Goulhen-Chollet F."/>
            <person name="Arsene-Ploetze F."/>
            <person name="Gallien S."/>
            <person name="Calteau A."/>
            <person name="Vallenet D."/>
            <person name="Casiot C."/>
            <person name="Chane-Woon-Ming B."/>
            <person name="Giloteaux L."/>
            <person name="Barakat M."/>
            <person name="Bonnefoy V."/>
            <person name="Bruneel O."/>
            <person name="Chandler M."/>
            <person name="Cleiss J."/>
            <person name="Duran R."/>
            <person name="Elbaz-Poulichet F."/>
            <person name="Fonknechten N."/>
            <person name="Lauga B."/>
            <person name="Mornico D."/>
            <person name="Ortet P."/>
            <person name="Schaeffer C."/>
            <person name="Siguier P."/>
            <person name="Alexander Thil Smith A."/>
            <person name="Van Dorsselaer A."/>
            <person name="Weissenbach J."/>
            <person name="Medigue C."/>
            <person name="Le Paslier D."/>
        </authorList>
    </citation>
    <scope>NUCLEOTIDE SEQUENCE</scope>
</reference>
<gene>
    <name evidence="1" type="ORF">CARN6_2743</name>
</gene>